<dbReference type="SUPFAM" id="SSF55874">
    <property type="entry name" value="ATPase domain of HSP90 chaperone/DNA topoisomerase II/histidine kinase"/>
    <property type="match status" value="1"/>
</dbReference>
<keyword evidence="1 7" id="KW-0808">Transferase</keyword>
<feature type="region of interest" description="Disordered" evidence="4">
    <location>
        <begin position="400"/>
        <end position="421"/>
    </location>
</feature>
<feature type="transmembrane region" description="Helical" evidence="5">
    <location>
        <begin position="122"/>
        <end position="144"/>
    </location>
</feature>
<dbReference type="PANTHER" id="PTHR24421">
    <property type="entry name" value="NITRATE/NITRITE SENSOR PROTEIN NARX-RELATED"/>
    <property type="match status" value="1"/>
</dbReference>
<reference evidence="7 8" key="1">
    <citation type="submission" date="2020-08" db="EMBL/GenBank/DDBJ databases">
        <title>Genomic Encyclopedia of Type Strains, Phase IV (KMG-IV): sequencing the most valuable type-strain genomes for metagenomic binning, comparative biology and taxonomic classification.</title>
        <authorList>
            <person name="Goeker M."/>
        </authorList>
    </citation>
    <scope>NUCLEOTIDE SEQUENCE [LARGE SCALE GENOMIC DNA]</scope>
    <source>
        <strain evidence="7 8">DSM 45615</strain>
    </source>
</reference>
<evidence type="ECO:0000256" key="5">
    <source>
        <dbReference type="SAM" id="Phobius"/>
    </source>
</evidence>
<dbReference type="InterPro" id="IPR036890">
    <property type="entry name" value="HATPase_C_sf"/>
</dbReference>
<keyword evidence="3" id="KW-0902">Two-component regulatory system</keyword>
<proteinExistence type="predicted"/>
<feature type="transmembrane region" description="Helical" evidence="5">
    <location>
        <begin position="151"/>
        <end position="183"/>
    </location>
</feature>
<dbReference type="Pfam" id="PF07730">
    <property type="entry name" value="HisKA_3"/>
    <property type="match status" value="1"/>
</dbReference>
<feature type="region of interest" description="Disordered" evidence="4">
    <location>
        <begin position="1"/>
        <end position="45"/>
    </location>
</feature>
<dbReference type="InterPro" id="IPR011712">
    <property type="entry name" value="Sig_transdc_His_kin_sub3_dim/P"/>
</dbReference>
<sequence>MSADAAGVPAAPDQAAAAGARRTPAPPPAGRPQGASSGDTPASTLPEVSAAAWDDPEAPPWPMAKGWVAIGVLFSPPLWLELYRAVREGTGPVPVALACALILGYLACYLAGPVLVMRRPVAARAVLSGAALAVATVLVTVFGISPWNYSYALAVAAVVLPWGWAVILAAPAIATGVVLGLLSTGSPDWTLLFLLSVVLIVGPLRATWTANRALERANATMAELAIAADRERLARDLHDALGSTLTTLTVKAGLARRLLESGEPERAGQEVRDIEELGRQALNDVRATVAATHEPSLASALEDARGALAAAGIEARLPRPDTVPEHRVLAYVVREGVTNVIRHSRARRCEIRAGRGFVEILDDGVGRPRPAEDDTAGGTGRPGHGLKGLAARLEAAGGRLEAGPLPGGGYRLRAECPRGSR</sequence>
<dbReference type="GO" id="GO:0046983">
    <property type="term" value="F:protein dimerization activity"/>
    <property type="evidence" value="ECO:0007669"/>
    <property type="project" value="InterPro"/>
</dbReference>
<dbReference type="Proteomes" id="UP000578449">
    <property type="component" value="Unassembled WGS sequence"/>
</dbReference>
<evidence type="ECO:0000256" key="1">
    <source>
        <dbReference type="ARBA" id="ARBA00022679"/>
    </source>
</evidence>
<feature type="region of interest" description="Disordered" evidence="4">
    <location>
        <begin position="364"/>
        <end position="386"/>
    </location>
</feature>
<gene>
    <name evidence="7" type="ORF">HNP84_007530</name>
</gene>
<feature type="compositionally biased region" description="Gly residues" evidence="4">
    <location>
        <begin position="377"/>
        <end position="386"/>
    </location>
</feature>
<dbReference type="GO" id="GO:0000155">
    <property type="term" value="F:phosphorelay sensor kinase activity"/>
    <property type="evidence" value="ECO:0007669"/>
    <property type="project" value="InterPro"/>
</dbReference>
<dbReference type="AlphaFoldDB" id="A0A840PL36"/>
<feature type="transmembrane region" description="Helical" evidence="5">
    <location>
        <begin position="95"/>
        <end position="116"/>
    </location>
</feature>
<keyword evidence="5" id="KW-0472">Membrane</keyword>
<keyword evidence="5" id="KW-1133">Transmembrane helix</keyword>
<evidence type="ECO:0000259" key="6">
    <source>
        <dbReference type="Pfam" id="PF07730"/>
    </source>
</evidence>
<evidence type="ECO:0000256" key="4">
    <source>
        <dbReference type="SAM" id="MobiDB-lite"/>
    </source>
</evidence>
<keyword evidence="5" id="KW-0812">Transmembrane</keyword>
<name>A0A840PL36_9ACTN</name>
<evidence type="ECO:0000313" key="8">
    <source>
        <dbReference type="Proteomes" id="UP000578449"/>
    </source>
</evidence>
<evidence type="ECO:0000256" key="2">
    <source>
        <dbReference type="ARBA" id="ARBA00022777"/>
    </source>
</evidence>
<keyword evidence="2 7" id="KW-0418">Kinase</keyword>
<feature type="domain" description="Signal transduction histidine kinase subgroup 3 dimerisation and phosphoacceptor" evidence="6">
    <location>
        <begin position="230"/>
        <end position="295"/>
    </location>
</feature>
<dbReference type="CDD" id="cd16917">
    <property type="entry name" value="HATPase_UhpB-NarQ-NarX-like"/>
    <property type="match status" value="1"/>
</dbReference>
<keyword evidence="8" id="KW-1185">Reference proteome</keyword>
<dbReference type="GO" id="GO:0016020">
    <property type="term" value="C:membrane"/>
    <property type="evidence" value="ECO:0007669"/>
    <property type="project" value="InterPro"/>
</dbReference>
<feature type="compositionally biased region" description="Low complexity" evidence="4">
    <location>
        <begin position="1"/>
        <end position="23"/>
    </location>
</feature>
<dbReference type="EMBL" id="JACHGN010000020">
    <property type="protein sequence ID" value="MBB5137777.1"/>
    <property type="molecule type" value="Genomic_DNA"/>
</dbReference>
<dbReference type="Gene3D" id="3.30.565.10">
    <property type="entry name" value="Histidine kinase-like ATPase, C-terminal domain"/>
    <property type="match status" value="1"/>
</dbReference>
<dbReference type="InterPro" id="IPR050482">
    <property type="entry name" value="Sensor_HK_TwoCompSys"/>
</dbReference>
<organism evidence="7 8">
    <name type="scientific">Thermocatellispora tengchongensis</name>
    <dbReference type="NCBI Taxonomy" id="1073253"/>
    <lineage>
        <taxon>Bacteria</taxon>
        <taxon>Bacillati</taxon>
        <taxon>Actinomycetota</taxon>
        <taxon>Actinomycetes</taxon>
        <taxon>Streptosporangiales</taxon>
        <taxon>Streptosporangiaceae</taxon>
        <taxon>Thermocatellispora</taxon>
    </lineage>
</organism>
<evidence type="ECO:0000313" key="7">
    <source>
        <dbReference type="EMBL" id="MBB5137777.1"/>
    </source>
</evidence>
<accession>A0A840PL36</accession>
<protein>
    <submittedName>
        <fullName evidence="7">Two-component system sensor histidine kinase DesK</fullName>
        <ecNumber evidence="7">2.7.13.3</ecNumber>
    </submittedName>
</protein>
<feature type="compositionally biased region" description="Basic and acidic residues" evidence="4">
    <location>
        <begin position="412"/>
        <end position="421"/>
    </location>
</feature>
<dbReference type="RefSeq" id="WP_185054675.1">
    <property type="nucleotide sequence ID" value="NZ_BAABIX010000002.1"/>
</dbReference>
<dbReference type="EC" id="2.7.13.3" evidence="7"/>
<evidence type="ECO:0000256" key="3">
    <source>
        <dbReference type="ARBA" id="ARBA00023012"/>
    </source>
</evidence>
<dbReference type="Gene3D" id="1.20.5.1930">
    <property type="match status" value="1"/>
</dbReference>
<feature type="transmembrane region" description="Helical" evidence="5">
    <location>
        <begin position="189"/>
        <end position="208"/>
    </location>
</feature>
<dbReference type="PANTHER" id="PTHR24421:SF63">
    <property type="entry name" value="SENSOR HISTIDINE KINASE DESK"/>
    <property type="match status" value="1"/>
</dbReference>
<comment type="caution">
    <text evidence="7">The sequence shown here is derived from an EMBL/GenBank/DDBJ whole genome shotgun (WGS) entry which is preliminary data.</text>
</comment>